<keyword evidence="5" id="KW-1185">Reference proteome</keyword>
<dbReference type="GO" id="GO:0030976">
    <property type="term" value="F:thiamine pyrophosphate binding"/>
    <property type="evidence" value="ECO:0007669"/>
    <property type="project" value="InterPro"/>
</dbReference>
<dbReference type="SUPFAM" id="SSF52467">
    <property type="entry name" value="DHS-like NAD/FAD-binding domain"/>
    <property type="match status" value="1"/>
</dbReference>
<dbReference type="Pfam" id="PF00205">
    <property type="entry name" value="TPP_enzyme_M"/>
    <property type="match status" value="1"/>
</dbReference>
<dbReference type="AlphaFoldDB" id="A0A9Q0F7H1"/>
<dbReference type="GO" id="GO:0009099">
    <property type="term" value="P:L-valine biosynthetic process"/>
    <property type="evidence" value="ECO:0007669"/>
    <property type="project" value="TreeGrafter"/>
</dbReference>
<comment type="similarity">
    <text evidence="1">Belongs to the TPP enzyme family.</text>
</comment>
<dbReference type="GO" id="GO:0009097">
    <property type="term" value="P:isoleucine biosynthetic process"/>
    <property type="evidence" value="ECO:0007669"/>
    <property type="project" value="TreeGrafter"/>
</dbReference>
<comment type="caution">
    <text evidence="4">The sequence shown here is derived from an EMBL/GenBank/DDBJ whole genome shotgun (WGS) entry which is preliminary data.</text>
</comment>
<gene>
    <name evidence="4" type="ORF">Tsubulata_041331</name>
</gene>
<dbReference type="EMBL" id="JAKUCV010006994">
    <property type="protein sequence ID" value="KAJ4825126.1"/>
    <property type="molecule type" value="Genomic_DNA"/>
</dbReference>
<evidence type="ECO:0000256" key="1">
    <source>
        <dbReference type="ARBA" id="ARBA00007812"/>
    </source>
</evidence>
<protein>
    <recommendedName>
        <fullName evidence="3">Thiamine pyrophosphate enzyme central domain-containing protein</fullName>
    </recommendedName>
</protein>
<proteinExistence type="inferred from homology"/>
<reference evidence="4" key="2">
    <citation type="journal article" date="2023" name="Plants (Basel)">
        <title>Annotation of the Turnera subulata (Passifloraceae) Draft Genome Reveals the S-Locus Evolved after the Divergence of Turneroideae from Passifloroideae in a Stepwise Manner.</title>
        <authorList>
            <person name="Henning P.M."/>
            <person name="Roalson E.H."/>
            <person name="Mir W."/>
            <person name="McCubbin A.G."/>
            <person name="Shore J.S."/>
        </authorList>
    </citation>
    <scope>NUCLEOTIDE SEQUENCE</scope>
    <source>
        <strain evidence="4">F60SS</strain>
    </source>
</reference>
<evidence type="ECO:0000313" key="5">
    <source>
        <dbReference type="Proteomes" id="UP001141552"/>
    </source>
</evidence>
<evidence type="ECO:0000256" key="2">
    <source>
        <dbReference type="ARBA" id="ARBA00023052"/>
    </source>
</evidence>
<dbReference type="InterPro" id="IPR012000">
    <property type="entry name" value="Thiamin_PyroP_enz_cen_dom"/>
</dbReference>
<dbReference type="PANTHER" id="PTHR18968">
    <property type="entry name" value="THIAMINE PYROPHOSPHATE ENZYMES"/>
    <property type="match status" value="1"/>
</dbReference>
<accession>A0A9Q0F7H1</accession>
<dbReference type="InterPro" id="IPR029035">
    <property type="entry name" value="DHS-like_NAD/FAD-binding_dom"/>
</dbReference>
<dbReference type="Proteomes" id="UP001141552">
    <property type="component" value="Unassembled WGS sequence"/>
</dbReference>
<evidence type="ECO:0000259" key="3">
    <source>
        <dbReference type="Pfam" id="PF00205"/>
    </source>
</evidence>
<name>A0A9Q0F7H1_9ROSI</name>
<reference evidence="4" key="1">
    <citation type="submission" date="2022-02" db="EMBL/GenBank/DDBJ databases">
        <authorList>
            <person name="Henning P.M."/>
            <person name="McCubbin A.G."/>
            <person name="Shore J.S."/>
        </authorList>
    </citation>
    <scope>NUCLEOTIDE SEQUENCE</scope>
    <source>
        <strain evidence="4">F60SS</strain>
        <tissue evidence="4">Leaves</tissue>
    </source>
</reference>
<dbReference type="GO" id="GO:0003984">
    <property type="term" value="F:acetolactate synthase activity"/>
    <property type="evidence" value="ECO:0007669"/>
    <property type="project" value="TreeGrafter"/>
</dbReference>
<dbReference type="Gene3D" id="3.40.50.1220">
    <property type="entry name" value="TPP-binding domain"/>
    <property type="match status" value="1"/>
</dbReference>
<evidence type="ECO:0000313" key="4">
    <source>
        <dbReference type="EMBL" id="KAJ4825126.1"/>
    </source>
</evidence>
<organism evidence="4 5">
    <name type="scientific">Turnera subulata</name>
    <dbReference type="NCBI Taxonomy" id="218843"/>
    <lineage>
        <taxon>Eukaryota</taxon>
        <taxon>Viridiplantae</taxon>
        <taxon>Streptophyta</taxon>
        <taxon>Embryophyta</taxon>
        <taxon>Tracheophyta</taxon>
        <taxon>Spermatophyta</taxon>
        <taxon>Magnoliopsida</taxon>
        <taxon>eudicotyledons</taxon>
        <taxon>Gunneridae</taxon>
        <taxon>Pentapetalae</taxon>
        <taxon>rosids</taxon>
        <taxon>fabids</taxon>
        <taxon>Malpighiales</taxon>
        <taxon>Passifloraceae</taxon>
        <taxon>Turnera</taxon>
    </lineage>
</organism>
<dbReference type="GO" id="GO:0050660">
    <property type="term" value="F:flavin adenine dinucleotide binding"/>
    <property type="evidence" value="ECO:0007669"/>
    <property type="project" value="TreeGrafter"/>
</dbReference>
<keyword evidence="2" id="KW-0786">Thiamine pyrophosphate</keyword>
<dbReference type="OrthoDB" id="1705708at2759"/>
<dbReference type="InterPro" id="IPR045229">
    <property type="entry name" value="TPP_enz"/>
</dbReference>
<feature type="domain" description="Thiamine pyrophosphate enzyme central" evidence="3">
    <location>
        <begin position="46"/>
        <end position="109"/>
    </location>
</feature>
<dbReference type="PANTHER" id="PTHR18968:SF13">
    <property type="entry name" value="ACETOLACTATE SYNTHASE CATALYTIC SUBUNIT, MITOCHONDRIAL"/>
    <property type="match status" value="1"/>
</dbReference>
<sequence>MAIIRRTEGLVDMNFCKRSSSAKDMWDQRRATRRPRMRVMSEIKKSLGVYPVGDDLSMQMLGMHGIVYANYSVDKSDLLLAFGVRFDDRVTGKLEAFASRARIVHIVIEILLRLGRINRLDVRGAIQTMLDTPRPC</sequence>
<dbReference type="GO" id="GO:0005948">
    <property type="term" value="C:acetolactate synthase complex"/>
    <property type="evidence" value="ECO:0007669"/>
    <property type="project" value="TreeGrafter"/>
</dbReference>
<dbReference type="GO" id="GO:0000287">
    <property type="term" value="F:magnesium ion binding"/>
    <property type="evidence" value="ECO:0007669"/>
    <property type="project" value="InterPro"/>
</dbReference>